<protein>
    <submittedName>
        <fullName evidence="1">DUF1795 domain-containing protein</fullName>
    </submittedName>
</protein>
<evidence type="ECO:0000313" key="2">
    <source>
        <dbReference type="Proteomes" id="UP000309215"/>
    </source>
</evidence>
<dbReference type="Pfam" id="PF08786">
    <property type="entry name" value="DcrB"/>
    <property type="match status" value="1"/>
</dbReference>
<reference evidence="1 2" key="1">
    <citation type="submission" date="2019-04" db="EMBL/GenBank/DDBJ databases">
        <authorList>
            <person name="Li Y."/>
            <person name="Wang J."/>
        </authorList>
    </citation>
    <scope>NUCLEOTIDE SEQUENCE [LARGE SCALE GENOMIC DNA]</scope>
    <source>
        <strain evidence="1 2">DSM 14668</strain>
    </source>
</reference>
<dbReference type="AlphaFoldDB" id="A0A4U1J1K0"/>
<organism evidence="1 2">
    <name type="scientific">Polyangium fumosum</name>
    <dbReference type="NCBI Taxonomy" id="889272"/>
    <lineage>
        <taxon>Bacteria</taxon>
        <taxon>Pseudomonadati</taxon>
        <taxon>Myxococcota</taxon>
        <taxon>Polyangia</taxon>
        <taxon>Polyangiales</taxon>
        <taxon>Polyangiaceae</taxon>
        <taxon>Polyangium</taxon>
    </lineage>
</organism>
<accession>A0A4U1J1K0</accession>
<dbReference type="OrthoDB" id="9831827at2"/>
<dbReference type="RefSeq" id="WP_136933091.1">
    <property type="nucleotide sequence ID" value="NZ_SSMQ01000043.1"/>
</dbReference>
<dbReference type="EMBL" id="SSMQ01000043">
    <property type="protein sequence ID" value="TKD00952.1"/>
    <property type="molecule type" value="Genomic_DNA"/>
</dbReference>
<dbReference type="Gene3D" id="3.40.1000.10">
    <property type="entry name" value="Mog1/PsbP, alpha/beta/alpha sandwich"/>
    <property type="match status" value="1"/>
</dbReference>
<dbReference type="InterPro" id="IPR016123">
    <property type="entry name" value="Mog1/PsbP_a/b/a-sand"/>
</dbReference>
<keyword evidence="2" id="KW-1185">Reference proteome</keyword>
<sequence length="143" mass="16590">MNTTTYYMDDVEVAVPAGYIDRTIHTLEWQTEDGSRVGLVVQRDLSPDRPTVDKLFEIAMSEYQKRLPMLHVDEPPVLELPVRHHVAAIRWKKDQEVIFQVQLFIELADRTLVATFSGRPSFREHIEAFAGEFCRSLMVRRSS</sequence>
<dbReference type="SUPFAM" id="SSF55724">
    <property type="entry name" value="Mog1p/PsbP-like"/>
    <property type="match status" value="1"/>
</dbReference>
<evidence type="ECO:0000313" key="1">
    <source>
        <dbReference type="EMBL" id="TKD00952.1"/>
    </source>
</evidence>
<proteinExistence type="predicted"/>
<dbReference type="Proteomes" id="UP000309215">
    <property type="component" value="Unassembled WGS sequence"/>
</dbReference>
<comment type="caution">
    <text evidence="1">The sequence shown here is derived from an EMBL/GenBank/DDBJ whole genome shotgun (WGS) entry which is preliminary data.</text>
</comment>
<name>A0A4U1J1K0_9BACT</name>
<dbReference type="InterPro" id="IPR014894">
    <property type="entry name" value="DcrB/EagT6"/>
</dbReference>
<gene>
    <name evidence="1" type="ORF">E8A74_32965</name>
</gene>